<accession>A0ABR4QGN2</accession>
<comment type="caution">
    <text evidence="3">The sequence shown here is derived from an EMBL/GenBank/DDBJ whole genome shotgun (WGS) entry which is preliminary data.</text>
</comment>
<feature type="region of interest" description="Disordered" evidence="1">
    <location>
        <begin position="232"/>
        <end position="271"/>
    </location>
</feature>
<dbReference type="PROSITE" id="PS00028">
    <property type="entry name" value="ZINC_FINGER_C2H2_1"/>
    <property type="match status" value="1"/>
</dbReference>
<feature type="compositionally biased region" description="Polar residues" evidence="1">
    <location>
        <begin position="101"/>
        <end position="117"/>
    </location>
</feature>
<feature type="domain" description="C2H2-type" evidence="2">
    <location>
        <begin position="16"/>
        <end position="37"/>
    </location>
</feature>
<evidence type="ECO:0000259" key="2">
    <source>
        <dbReference type="PROSITE" id="PS00028"/>
    </source>
</evidence>
<dbReference type="EMBL" id="JAKROA010000003">
    <property type="protein sequence ID" value="KAL5108701.1"/>
    <property type="molecule type" value="Genomic_DNA"/>
</dbReference>
<dbReference type="Gene3D" id="3.30.160.60">
    <property type="entry name" value="Classic Zinc Finger"/>
    <property type="match status" value="1"/>
</dbReference>
<evidence type="ECO:0000313" key="4">
    <source>
        <dbReference type="Proteomes" id="UP001651158"/>
    </source>
</evidence>
<proteinExistence type="predicted"/>
<keyword evidence="4" id="KW-1185">Reference proteome</keyword>
<protein>
    <recommendedName>
        <fullName evidence="2">C2H2-type domain-containing protein</fullName>
    </recommendedName>
</protein>
<name>A0ABR4QGN2_9CEST</name>
<dbReference type="Proteomes" id="UP001651158">
    <property type="component" value="Unassembled WGS sequence"/>
</dbReference>
<feature type="compositionally biased region" description="Polar residues" evidence="1">
    <location>
        <begin position="82"/>
        <end position="93"/>
    </location>
</feature>
<sequence length="345" mass="37745">MGGSGRPKGGKVPLRCGRCHRVFDDMKAIILHAQQEHRVSQMPYPCPHCGIVGYYREKLLKRHLRIRCLGRGGEDRLEASGDTGSKLGTNSPQDECPRGTPVQSERQSSKTISSFGPLSNEKVRRNSPKSAPASEDQTPHLHRLRRSSLRSAQLEILTNDQPGVPEDLSPKPFSKEENFADPPSEVSSSHESLPISVRMSTRMRTMSSSEQKRTKEAENCNLVSPGQLSTRMLKGGVKHSPKAGRKNTSNNVISSRNRSSATPVEMKKKSLSHKIPNLDSLRNLKKSRLIAIKTCGPAICPSGNACASVELTTGPRFSSPMNSPQKTGKLHASSVKSALQLIMDL</sequence>
<dbReference type="InterPro" id="IPR013087">
    <property type="entry name" value="Znf_C2H2_type"/>
</dbReference>
<feature type="region of interest" description="Disordered" evidence="1">
    <location>
        <begin position="157"/>
        <end position="194"/>
    </location>
</feature>
<evidence type="ECO:0000313" key="3">
    <source>
        <dbReference type="EMBL" id="KAL5108701.1"/>
    </source>
</evidence>
<gene>
    <name evidence="3" type="ORF">TcWFU_003253</name>
</gene>
<reference evidence="3 4" key="1">
    <citation type="journal article" date="2022" name="Front. Cell. Infect. Microbiol.">
        <title>The Genomes of Two Strains of Taenia crassiceps the Animal Model for the Study of Human Cysticercosis.</title>
        <authorList>
            <person name="Bobes R.J."/>
            <person name="Estrada K."/>
            <person name="Rios-Valencia D.G."/>
            <person name="Calderon-Gallegos A."/>
            <person name="de la Torre P."/>
            <person name="Carrero J.C."/>
            <person name="Sanchez-Flores A."/>
            <person name="Laclette J.P."/>
        </authorList>
    </citation>
    <scope>NUCLEOTIDE SEQUENCE [LARGE SCALE GENOMIC DNA]</scope>
    <source>
        <strain evidence="3">WFUcys</strain>
    </source>
</reference>
<organism evidence="3 4">
    <name type="scientific">Taenia crassiceps</name>
    <dbReference type="NCBI Taxonomy" id="6207"/>
    <lineage>
        <taxon>Eukaryota</taxon>
        <taxon>Metazoa</taxon>
        <taxon>Spiralia</taxon>
        <taxon>Lophotrochozoa</taxon>
        <taxon>Platyhelminthes</taxon>
        <taxon>Cestoda</taxon>
        <taxon>Eucestoda</taxon>
        <taxon>Cyclophyllidea</taxon>
        <taxon>Taeniidae</taxon>
        <taxon>Taenia</taxon>
    </lineage>
</organism>
<feature type="region of interest" description="Disordered" evidence="1">
    <location>
        <begin position="74"/>
        <end position="142"/>
    </location>
</feature>
<feature type="compositionally biased region" description="Low complexity" evidence="1">
    <location>
        <begin position="247"/>
        <end position="260"/>
    </location>
</feature>
<evidence type="ECO:0000256" key="1">
    <source>
        <dbReference type="SAM" id="MobiDB-lite"/>
    </source>
</evidence>
<feature type="compositionally biased region" description="Basic residues" evidence="1">
    <location>
        <begin position="236"/>
        <end position="245"/>
    </location>
</feature>